<dbReference type="InterPro" id="IPR027417">
    <property type="entry name" value="P-loop_NTPase"/>
</dbReference>
<name>A0A2S6GNC2_9PSEU</name>
<reference evidence="1 2" key="1">
    <citation type="submission" date="2018-02" db="EMBL/GenBank/DDBJ databases">
        <title>Genomic Encyclopedia of Archaeal and Bacterial Type Strains, Phase II (KMG-II): from individual species to whole genera.</title>
        <authorList>
            <person name="Goeker M."/>
        </authorList>
    </citation>
    <scope>NUCLEOTIDE SEQUENCE [LARGE SCALE GENOMIC DNA]</scope>
    <source>
        <strain evidence="1 2">YU 961-1</strain>
    </source>
</reference>
<dbReference type="AlphaFoldDB" id="A0A2S6GNC2"/>
<evidence type="ECO:0000313" key="1">
    <source>
        <dbReference type="EMBL" id="PPK66631.1"/>
    </source>
</evidence>
<evidence type="ECO:0000313" key="2">
    <source>
        <dbReference type="Proteomes" id="UP000239203"/>
    </source>
</evidence>
<protein>
    <recommendedName>
        <fullName evidence="3">NB-ARC domain-containing protein</fullName>
    </recommendedName>
</protein>
<dbReference type="OrthoDB" id="7628974at2"/>
<gene>
    <name evidence="1" type="ORF">CLV40_10916</name>
</gene>
<comment type="caution">
    <text evidence="1">The sequence shown here is derived from an EMBL/GenBank/DDBJ whole genome shotgun (WGS) entry which is preliminary data.</text>
</comment>
<accession>A0A2S6GNC2</accession>
<dbReference type="Gene3D" id="3.40.50.300">
    <property type="entry name" value="P-loop containing nucleotide triphosphate hydrolases"/>
    <property type="match status" value="1"/>
</dbReference>
<evidence type="ECO:0008006" key="3">
    <source>
        <dbReference type="Google" id="ProtNLM"/>
    </source>
</evidence>
<dbReference type="RefSeq" id="WP_104480030.1">
    <property type="nucleotide sequence ID" value="NZ_CP154825.1"/>
</dbReference>
<organism evidence="1 2">
    <name type="scientific">Actinokineospora auranticolor</name>
    <dbReference type="NCBI Taxonomy" id="155976"/>
    <lineage>
        <taxon>Bacteria</taxon>
        <taxon>Bacillati</taxon>
        <taxon>Actinomycetota</taxon>
        <taxon>Actinomycetes</taxon>
        <taxon>Pseudonocardiales</taxon>
        <taxon>Pseudonocardiaceae</taxon>
        <taxon>Actinokineospora</taxon>
    </lineage>
</organism>
<proteinExistence type="predicted"/>
<sequence length="232" mass="24779">MRAGHELVRDGLVARVLFVNLRGFDPDPAAVLDGFLRLLGMPGRRIPHDLSPRIAAYRARLAGIGTLIVLDDAATAEQVRPLLPGVAGCPVLITTGRSLTTLAGATHLTVTAFPPGDAMDVRYPDETHRRPRIPPPPTPIPALADETGARAWLDTERPTLVAVTAHTATRGQPAHTIRFAATPHRYLIGGHPTDPLAVHAHAARAARHTGLGAPEADTIRDHLTTLDHPSTR</sequence>
<dbReference type="EMBL" id="PTIX01000009">
    <property type="protein sequence ID" value="PPK66631.1"/>
    <property type="molecule type" value="Genomic_DNA"/>
</dbReference>
<keyword evidence="2" id="KW-1185">Reference proteome</keyword>
<dbReference type="Proteomes" id="UP000239203">
    <property type="component" value="Unassembled WGS sequence"/>
</dbReference>